<evidence type="ECO:0000256" key="3">
    <source>
        <dbReference type="ARBA" id="ARBA00022605"/>
    </source>
</evidence>
<sequence length="415" mass="43828">MRITGDYVPPPSKSYTHRALVAAALADGESRVENPLISDDTLATVNAIESMGPRLLRDGDSIIARPSALSPPGDVVNCGESGTTIRFMASLASLTSGGYTILTGGPRLRERPMGPLLDALSQLGVRAESARGDGRPPLIVRGGGMPGGSAEIAASESSQYVSSILLSAPRSRDGVELRVSGMVSRTYVDATLSVMEAFGARYERSGYERFAVEPGGYRPTTFAVPGDYSSAAYPMALVAAVGGSLAVRGLGDLPQADAEIVRVLESMGASVRRIGHGDVVVESRGSLRGGEFDLRDSPDLLPVVAVLGLLASGRTVIRGIAHTRLKESDRPAALVEEIRRIGGSAALGDDWLEVEELRSPRDAVVDDHGDHRIFMAFAVASAALGGRFALARSRSYTKSYPGFIEDMMHLGLEIY</sequence>
<dbReference type="EMBL" id="AP018732">
    <property type="protein sequence ID" value="BBE41954.1"/>
    <property type="molecule type" value="Genomic_DNA"/>
</dbReference>
<dbReference type="InterPro" id="IPR036968">
    <property type="entry name" value="Enolpyruvate_Tfrase_sf"/>
</dbReference>
<dbReference type="GO" id="GO:0003866">
    <property type="term" value="F:3-phosphoshikimate 1-carboxyvinyltransferase activity"/>
    <property type="evidence" value="ECO:0007669"/>
    <property type="project" value="UniProtKB-UniRule"/>
</dbReference>
<feature type="binding site" evidence="7">
    <location>
        <position position="82"/>
    </location>
    <ligand>
        <name>phosphoenolpyruvate</name>
        <dbReference type="ChEBI" id="CHEBI:58702"/>
    </ligand>
</feature>
<feature type="binding site" evidence="7">
    <location>
        <position position="372"/>
    </location>
    <ligand>
        <name>phosphoenolpyruvate</name>
        <dbReference type="ChEBI" id="CHEBI:58702"/>
    </ligand>
</feature>
<evidence type="ECO:0000256" key="5">
    <source>
        <dbReference type="ARBA" id="ARBA00023141"/>
    </source>
</evidence>
<feature type="binding site" evidence="7">
    <location>
        <position position="158"/>
    </location>
    <ligand>
        <name>3-phosphoshikimate</name>
        <dbReference type="ChEBI" id="CHEBI:145989"/>
    </ligand>
</feature>
<dbReference type="GO" id="GO:0005737">
    <property type="term" value="C:cytoplasm"/>
    <property type="evidence" value="ECO:0007669"/>
    <property type="project" value="UniProtKB-SubCell"/>
</dbReference>
<feature type="binding site" evidence="7">
    <location>
        <position position="398"/>
    </location>
    <ligand>
        <name>phosphoenolpyruvate</name>
        <dbReference type="ChEBI" id="CHEBI:58702"/>
    </ligand>
</feature>
<comment type="catalytic activity">
    <reaction evidence="6">
        <text>3-phosphoshikimate + phosphoenolpyruvate = 5-O-(1-carboxyvinyl)-3-phosphoshikimate + phosphate</text>
        <dbReference type="Rhea" id="RHEA:21256"/>
        <dbReference type="ChEBI" id="CHEBI:43474"/>
        <dbReference type="ChEBI" id="CHEBI:57701"/>
        <dbReference type="ChEBI" id="CHEBI:58702"/>
        <dbReference type="ChEBI" id="CHEBI:145989"/>
        <dbReference type="EC" id="2.5.1.19"/>
    </reaction>
    <physiologicalReaction direction="left-to-right" evidence="6">
        <dbReference type="Rhea" id="RHEA:21257"/>
    </physiologicalReaction>
</comment>
<dbReference type="AlphaFoldDB" id="A0A4P2VBP2"/>
<dbReference type="Gene3D" id="3.65.10.10">
    <property type="entry name" value="Enolpyruvate transferase domain"/>
    <property type="match status" value="2"/>
</dbReference>
<comment type="subcellular location">
    <subcellularLocation>
        <location evidence="7">Cytoplasm</location>
    </subcellularLocation>
</comment>
<protein>
    <recommendedName>
        <fullName evidence="7">3-phosphoshikimate 1-carboxyvinyltransferase</fullName>
        <ecNumber evidence="7">2.5.1.19</ecNumber>
    </recommendedName>
    <alternativeName>
        <fullName evidence="7">5-enolpyruvylshikimate-3-phosphate synthase</fullName>
        <shortName evidence="7">EPSP synthase</shortName>
        <shortName evidence="7">EPSPS</shortName>
    </alternativeName>
</protein>
<dbReference type="PIRSF" id="PIRSF000505">
    <property type="entry name" value="EPSPS"/>
    <property type="match status" value="1"/>
</dbReference>
<evidence type="ECO:0000313" key="9">
    <source>
        <dbReference type="EMBL" id="BBE41954.1"/>
    </source>
</evidence>
<dbReference type="GO" id="GO:0009073">
    <property type="term" value="P:aromatic amino acid family biosynthetic process"/>
    <property type="evidence" value="ECO:0007669"/>
    <property type="project" value="UniProtKB-KW"/>
</dbReference>
<evidence type="ECO:0000256" key="6">
    <source>
        <dbReference type="ARBA" id="ARBA00044633"/>
    </source>
</evidence>
<feature type="binding site" evidence="7">
    <location>
        <position position="159"/>
    </location>
    <ligand>
        <name>phosphoenolpyruvate</name>
        <dbReference type="ChEBI" id="CHEBI:58702"/>
    </ligand>
</feature>
<dbReference type="Proteomes" id="UP000509448">
    <property type="component" value="Chromosome"/>
</dbReference>
<dbReference type="InterPro" id="IPR006264">
    <property type="entry name" value="EPSP_synthase"/>
</dbReference>
<name>A0A4P2VBP2_9ARCH</name>
<dbReference type="UniPathway" id="UPA00053">
    <property type="reaction ID" value="UER00089"/>
</dbReference>
<feature type="binding site" evidence="7">
    <location>
        <position position="326"/>
    </location>
    <ligand>
        <name>3-phosphoshikimate</name>
        <dbReference type="ChEBI" id="CHEBI:145989"/>
    </ligand>
</feature>
<dbReference type="NCBIfam" id="TIGR01356">
    <property type="entry name" value="aroA"/>
    <property type="match status" value="1"/>
</dbReference>
<dbReference type="KEGG" id="ccai:NAS2_0565"/>
<comment type="caution">
    <text evidence="7">Lacks conserved residue(s) required for the propagation of feature annotation.</text>
</comment>
<evidence type="ECO:0000313" key="10">
    <source>
        <dbReference type="Proteomes" id="UP000509448"/>
    </source>
</evidence>
<evidence type="ECO:0000256" key="4">
    <source>
        <dbReference type="ARBA" id="ARBA00022679"/>
    </source>
</evidence>
<comment type="pathway">
    <text evidence="1">Metabolic intermediate biosynthesis; chorismate biosynthesis; chorismate from D-erythrose 4-phosphate and phosphoenolpyruvate: step 6/7.</text>
</comment>
<keyword evidence="5 7" id="KW-0057">Aromatic amino acid biosynthesis</keyword>
<keyword evidence="4 7" id="KW-0808">Transferase</keyword>
<feature type="binding site" evidence="7">
    <location>
        <position position="157"/>
    </location>
    <ligand>
        <name>3-phosphoshikimate</name>
        <dbReference type="ChEBI" id="CHEBI:145989"/>
    </ligand>
</feature>
<comment type="subunit">
    <text evidence="7">Monomer.</text>
</comment>
<gene>
    <name evidence="7" type="primary">aroA</name>
    <name evidence="9" type="ORF">NAS2_0565</name>
</gene>
<feature type="domain" description="Enolpyruvate transferase" evidence="8">
    <location>
        <begin position="2"/>
        <end position="407"/>
    </location>
</feature>
<feature type="active site" description="Proton acceptor" evidence="7">
    <location>
        <position position="299"/>
    </location>
</feature>
<proteinExistence type="inferred from homology"/>
<feature type="binding site" evidence="7">
    <location>
        <position position="330"/>
    </location>
    <ligand>
        <name>phosphoenolpyruvate</name>
        <dbReference type="ChEBI" id="CHEBI:58702"/>
    </ligand>
</feature>
<feature type="binding site" evidence="7">
    <location>
        <position position="13"/>
    </location>
    <ligand>
        <name>3-phosphoshikimate</name>
        <dbReference type="ChEBI" id="CHEBI:145989"/>
    </ligand>
</feature>
<dbReference type="SUPFAM" id="SSF55205">
    <property type="entry name" value="EPT/RTPC-like"/>
    <property type="match status" value="1"/>
</dbReference>
<organism evidence="9 10">
    <name type="scientific">Conexivisphaera calida</name>
    <dbReference type="NCBI Taxonomy" id="1874277"/>
    <lineage>
        <taxon>Archaea</taxon>
        <taxon>Nitrososphaerota</taxon>
        <taxon>Conexivisphaeria</taxon>
        <taxon>Conexivisphaerales</taxon>
        <taxon>Conexivisphaeraceae</taxon>
        <taxon>Conexivisphaera</taxon>
    </lineage>
</organism>
<dbReference type="InterPro" id="IPR013792">
    <property type="entry name" value="RNA3'P_cycl/enolpyr_Trfase_a/b"/>
</dbReference>
<feature type="binding site" evidence="7">
    <location>
        <position position="14"/>
    </location>
    <ligand>
        <name>3-phosphoshikimate</name>
        <dbReference type="ChEBI" id="CHEBI:145989"/>
    </ligand>
</feature>
<feature type="binding site" evidence="7">
    <location>
        <position position="111"/>
    </location>
    <ligand>
        <name>phosphoenolpyruvate</name>
        <dbReference type="ChEBI" id="CHEBI:58702"/>
    </ligand>
</feature>
<comment type="similarity">
    <text evidence="2 7">Belongs to the EPSP synthase family.</text>
</comment>
<dbReference type="HAMAP" id="MF_00210">
    <property type="entry name" value="EPSP_synth"/>
    <property type="match status" value="1"/>
</dbReference>
<evidence type="ECO:0000256" key="2">
    <source>
        <dbReference type="ARBA" id="ARBA00009948"/>
    </source>
</evidence>
<evidence type="ECO:0000256" key="1">
    <source>
        <dbReference type="ARBA" id="ARBA00004811"/>
    </source>
</evidence>
<feature type="binding site" evidence="7">
    <location>
        <position position="159"/>
    </location>
    <ligand>
        <name>3-phosphoshikimate</name>
        <dbReference type="ChEBI" id="CHEBI:145989"/>
    </ligand>
</feature>
<dbReference type="GO" id="GO:0009423">
    <property type="term" value="P:chorismate biosynthetic process"/>
    <property type="evidence" value="ECO:0007669"/>
    <property type="project" value="UniProtKB-UniRule"/>
</dbReference>
<feature type="binding site" evidence="7">
    <location>
        <position position="13"/>
    </location>
    <ligand>
        <name>phosphoenolpyruvate</name>
        <dbReference type="ChEBI" id="CHEBI:58702"/>
    </ligand>
</feature>
<evidence type="ECO:0000256" key="7">
    <source>
        <dbReference type="HAMAP-Rule" id="MF_00210"/>
    </source>
</evidence>
<reference evidence="9 10" key="1">
    <citation type="journal article" date="2019" name="ISME J.">
        <title>Isolation and characterization of a thermophilic sulfur- and iron-reducing thaumarchaeote from a terrestrial acidic hot spring.</title>
        <authorList>
            <person name="Kato S."/>
            <person name="Itoh T."/>
            <person name="Yuki M."/>
            <person name="Nagamori M."/>
            <person name="Ohnishi M."/>
            <person name="Uematsu K."/>
            <person name="Suzuki K."/>
            <person name="Takashina T."/>
            <person name="Ohkuma M."/>
        </authorList>
    </citation>
    <scope>NUCLEOTIDE SEQUENCE [LARGE SCALE GENOMIC DNA]</scope>
    <source>
        <strain evidence="9 10">NAS-02</strain>
    </source>
</reference>
<keyword evidence="7" id="KW-0963">Cytoplasm</keyword>
<dbReference type="InterPro" id="IPR001986">
    <property type="entry name" value="Enolpyruvate_Tfrase_dom"/>
</dbReference>
<dbReference type="Pfam" id="PF00275">
    <property type="entry name" value="EPSP_synthase"/>
    <property type="match status" value="1"/>
</dbReference>
<dbReference type="EC" id="2.5.1.19" evidence="7"/>
<dbReference type="PANTHER" id="PTHR21090:SF5">
    <property type="entry name" value="PENTAFUNCTIONAL AROM POLYPEPTIDE"/>
    <property type="match status" value="1"/>
</dbReference>
<feature type="binding site" evidence="7">
    <location>
        <position position="18"/>
    </location>
    <ligand>
        <name>3-phosphoshikimate</name>
        <dbReference type="ChEBI" id="CHEBI:145989"/>
    </ligand>
</feature>
<comment type="function">
    <text evidence="7">Catalyzes the transfer of the enolpyruvyl moiety of phosphoenolpyruvate (PEP) to the 5-hydroxyl of shikimate-3-phosphate (S3P) to produce enolpyruvyl shikimate-3-phosphate and inorganic phosphate.</text>
</comment>
<accession>A0A4P2VBP2</accession>
<keyword evidence="3 7" id="KW-0028">Amino-acid biosynthesis</keyword>
<dbReference type="PANTHER" id="PTHR21090">
    <property type="entry name" value="AROM/DEHYDROQUINATE SYNTHASE"/>
    <property type="match status" value="1"/>
</dbReference>
<feature type="binding site" evidence="7">
    <location>
        <position position="299"/>
    </location>
    <ligand>
        <name>3-phosphoshikimate</name>
        <dbReference type="ChEBI" id="CHEBI:145989"/>
    </ligand>
</feature>
<dbReference type="CDD" id="cd01556">
    <property type="entry name" value="EPSP_synthase"/>
    <property type="match status" value="1"/>
</dbReference>
<dbReference type="GO" id="GO:0008652">
    <property type="term" value="P:amino acid biosynthetic process"/>
    <property type="evidence" value="ECO:0007669"/>
    <property type="project" value="UniProtKB-KW"/>
</dbReference>
<evidence type="ECO:0000259" key="8">
    <source>
        <dbReference type="Pfam" id="PF00275"/>
    </source>
</evidence>
<keyword evidence="10" id="KW-1185">Reference proteome</keyword>